<feature type="compositionally biased region" description="Low complexity" evidence="9">
    <location>
        <begin position="919"/>
        <end position="949"/>
    </location>
</feature>
<dbReference type="SMART" id="SM00382">
    <property type="entry name" value="AAA"/>
    <property type="match status" value="2"/>
</dbReference>
<comment type="caution">
    <text evidence="13">The sequence shown here is derived from an EMBL/GenBank/DDBJ whole genome shotgun (WGS) entry which is preliminary data.</text>
</comment>
<organism evidence="13 14">
    <name type="scientific">Rhodotorula paludigena</name>
    <dbReference type="NCBI Taxonomy" id="86838"/>
    <lineage>
        <taxon>Eukaryota</taxon>
        <taxon>Fungi</taxon>
        <taxon>Dikarya</taxon>
        <taxon>Basidiomycota</taxon>
        <taxon>Pucciniomycotina</taxon>
        <taxon>Microbotryomycetes</taxon>
        <taxon>Sporidiobolales</taxon>
        <taxon>Sporidiobolaceae</taxon>
        <taxon>Rhodotorula</taxon>
    </lineage>
</organism>
<feature type="transmembrane region" description="Helical" evidence="10">
    <location>
        <begin position="377"/>
        <end position="399"/>
    </location>
</feature>
<reference evidence="13 14" key="1">
    <citation type="submission" date="2021-12" db="EMBL/GenBank/DDBJ databases">
        <title>High titer production of polyol ester of fatty acids by Rhodotorula paludigena BS15 towards product separation-free biomass refinery.</title>
        <authorList>
            <person name="Mano J."/>
            <person name="Ono H."/>
            <person name="Tanaka T."/>
            <person name="Naito K."/>
            <person name="Sushida H."/>
            <person name="Ike M."/>
            <person name="Tokuyasu K."/>
            <person name="Kitaoka M."/>
        </authorList>
    </citation>
    <scope>NUCLEOTIDE SEQUENCE [LARGE SCALE GENOMIC DNA]</scope>
    <source>
        <strain evidence="13 14">BS15</strain>
    </source>
</reference>
<keyword evidence="8 10" id="KW-0472">Membrane</keyword>
<dbReference type="Gene3D" id="1.20.1560.10">
    <property type="entry name" value="ABC transporter type 1, transmembrane domain"/>
    <property type="match status" value="2"/>
</dbReference>
<dbReference type="FunFam" id="1.20.1560.10:FF:000013">
    <property type="entry name" value="ABC transporter C family member 2"/>
    <property type="match status" value="1"/>
</dbReference>
<feature type="compositionally biased region" description="Basic and acidic residues" evidence="9">
    <location>
        <begin position="950"/>
        <end position="969"/>
    </location>
</feature>
<dbReference type="InterPro" id="IPR036640">
    <property type="entry name" value="ABC1_TM_sf"/>
</dbReference>
<dbReference type="SUPFAM" id="SSF90123">
    <property type="entry name" value="ABC transporter transmembrane region"/>
    <property type="match status" value="2"/>
</dbReference>
<dbReference type="GO" id="GO:0005524">
    <property type="term" value="F:ATP binding"/>
    <property type="evidence" value="ECO:0007669"/>
    <property type="project" value="UniProtKB-KW"/>
</dbReference>
<feature type="region of interest" description="Disordered" evidence="9">
    <location>
        <begin position="58"/>
        <end position="93"/>
    </location>
</feature>
<feature type="region of interest" description="Disordered" evidence="9">
    <location>
        <begin position="919"/>
        <end position="971"/>
    </location>
</feature>
<feature type="domain" description="ABC transporter" evidence="11">
    <location>
        <begin position="714"/>
        <end position="937"/>
    </location>
</feature>
<evidence type="ECO:0000256" key="4">
    <source>
        <dbReference type="ARBA" id="ARBA00022737"/>
    </source>
</evidence>
<feature type="transmembrane region" description="Helical" evidence="10">
    <location>
        <begin position="1117"/>
        <end position="1150"/>
    </location>
</feature>
<evidence type="ECO:0000256" key="3">
    <source>
        <dbReference type="ARBA" id="ARBA00022692"/>
    </source>
</evidence>
<feature type="transmembrane region" description="Helical" evidence="10">
    <location>
        <begin position="598"/>
        <end position="623"/>
    </location>
</feature>
<evidence type="ECO:0000256" key="10">
    <source>
        <dbReference type="SAM" id="Phobius"/>
    </source>
</evidence>
<accession>A0AAV5GY23</accession>
<dbReference type="InterPro" id="IPR050173">
    <property type="entry name" value="ABC_transporter_C-like"/>
</dbReference>
<name>A0AAV5GY23_9BASI</name>
<dbReference type="PROSITE" id="PS50929">
    <property type="entry name" value="ABC_TM1F"/>
    <property type="match status" value="2"/>
</dbReference>
<dbReference type="CDD" id="cd18596">
    <property type="entry name" value="ABC_6TM_VMR1_D1_like"/>
    <property type="match status" value="1"/>
</dbReference>
<evidence type="ECO:0000256" key="2">
    <source>
        <dbReference type="ARBA" id="ARBA00022448"/>
    </source>
</evidence>
<dbReference type="GO" id="GO:0016020">
    <property type="term" value="C:membrane"/>
    <property type="evidence" value="ECO:0007669"/>
    <property type="project" value="UniProtKB-SubCell"/>
</dbReference>
<dbReference type="EMBL" id="BQKY01000016">
    <property type="protein sequence ID" value="GJN94069.1"/>
    <property type="molecule type" value="Genomic_DNA"/>
</dbReference>
<gene>
    <name evidence="13" type="ORF">Rhopal_007133-T1</name>
</gene>
<dbReference type="InterPro" id="IPR003439">
    <property type="entry name" value="ABC_transporter-like_ATP-bd"/>
</dbReference>
<dbReference type="Pfam" id="PF00664">
    <property type="entry name" value="ABC_membrane"/>
    <property type="match status" value="2"/>
</dbReference>
<evidence type="ECO:0000259" key="12">
    <source>
        <dbReference type="PROSITE" id="PS50929"/>
    </source>
</evidence>
<dbReference type="CDD" id="cd03244">
    <property type="entry name" value="ABCC_MRP_domain2"/>
    <property type="match status" value="1"/>
</dbReference>
<feature type="transmembrane region" description="Helical" evidence="10">
    <location>
        <begin position="1034"/>
        <end position="1055"/>
    </location>
</feature>
<feature type="compositionally biased region" description="Low complexity" evidence="9">
    <location>
        <begin position="447"/>
        <end position="457"/>
    </location>
</feature>
<keyword evidence="7 10" id="KW-1133">Transmembrane helix</keyword>
<feature type="transmembrane region" description="Helical" evidence="10">
    <location>
        <begin position="24"/>
        <end position="47"/>
    </location>
</feature>
<feature type="transmembrane region" description="Helical" evidence="10">
    <location>
        <begin position="336"/>
        <end position="357"/>
    </location>
</feature>
<dbReference type="Pfam" id="PF00005">
    <property type="entry name" value="ABC_tran"/>
    <property type="match status" value="2"/>
</dbReference>
<evidence type="ECO:0000313" key="13">
    <source>
        <dbReference type="EMBL" id="GJN94069.1"/>
    </source>
</evidence>
<dbReference type="Proteomes" id="UP001342314">
    <property type="component" value="Unassembled WGS sequence"/>
</dbReference>
<dbReference type="Gene3D" id="3.40.50.300">
    <property type="entry name" value="P-loop containing nucleotide triphosphate hydrolases"/>
    <property type="match status" value="2"/>
</dbReference>
<protein>
    <submittedName>
        <fullName evidence="13">Uncharacterized protein</fullName>
    </submittedName>
</protein>
<feature type="region of interest" description="Disordered" evidence="9">
    <location>
        <begin position="426"/>
        <end position="469"/>
    </location>
</feature>
<feature type="compositionally biased region" description="Basic and acidic residues" evidence="9">
    <location>
        <begin position="430"/>
        <end position="446"/>
    </location>
</feature>
<feature type="transmembrane region" description="Helical" evidence="10">
    <location>
        <begin position="993"/>
        <end position="1014"/>
    </location>
</feature>
<keyword evidence="3 10" id="KW-0812">Transmembrane</keyword>
<keyword evidence="14" id="KW-1185">Reference proteome</keyword>
<comment type="subcellular location">
    <subcellularLocation>
        <location evidence="1">Membrane</location>
        <topology evidence="1">Multi-pass membrane protein</topology>
    </subcellularLocation>
</comment>
<keyword evidence="5" id="KW-0547">Nucleotide-binding</keyword>
<dbReference type="SUPFAM" id="SSF52540">
    <property type="entry name" value="P-loop containing nucleoside triphosphate hydrolases"/>
    <property type="match status" value="2"/>
</dbReference>
<keyword evidence="6" id="KW-0067">ATP-binding</keyword>
<dbReference type="FunFam" id="3.40.50.300:FF:000838">
    <property type="entry name" value="ABC multidrug transporter (Eurofung)"/>
    <property type="match status" value="1"/>
</dbReference>
<evidence type="ECO:0000256" key="6">
    <source>
        <dbReference type="ARBA" id="ARBA00022840"/>
    </source>
</evidence>
<dbReference type="PANTHER" id="PTHR24223:SF356">
    <property type="entry name" value="ATP-BINDING CASSETTE TRANSPORTER ABC4"/>
    <property type="match status" value="1"/>
</dbReference>
<evidence type="ECO:0000256" key="1">
    <source>
        <dbReference type="ARBA" id="ARBA00004141"/>
    </source>
</evidence>
<dbReference type="InterPro" id="IPR011527">
    <property type="entry name" value="ABC1_TM_dom"/>
</dbReference>
<evidence type="ECO:0000313" key="14">
    <source>
        <dbReference type="Proteomes" id="UP001342314"/>
    </source>
</evidence>
<dbReference type="GO" id="GO:0016887">
    <property type="term" value="F:ATP hydrolysis activity"/>
    <property type="evidence" value="ECO:0007669"/>
    <property type="project" value="InterPro"/>
</dbReference>
<feature type="domain" description="ABC transmembrane type-1" evidence="12">
    <location>
        <begin position="1002"/>
        <end position="1266"/>
    </location>
</feature>
<evidence type="ECO:0000259" key="11">
    <source>
        <dbReference type="PROSITE" id="PS50893"/>
    </source>
</evidence>
<dbReference type="GO" id="GO:0140359">
    <property type="term" value="F:ABC-type transporter activity"/>
    <property type="evidence" value="ECO:0007669"/>
    <property type="project" value="InterPro"/>
</dbReference>
<dbReference type="PANTHER" id="PTHR24223">
    <property type="entry name" value="ATP-BINDING CASSETTE SUB-FAMILY C"/>
    <property type="match status" value="1"/>
</dbReference>
<evidence type="ECO:0000256" key="5">
    <source>
        <dbReference type="ARBA" id="ARBA00022741"/>
    </source>
</evidence>
<evidence type="ECO:0000256" key="7">
    <source>
        <dbReference type="ARBA" id="ARBA00022989"/>
    </source>
</evidence>
<keyword evidence="2" id="KW-0813">Transport</keyword>
<proteinExistence type="predicted"/>
<dbReference type="InterPro" id="IPR027417">
    <property type="entry name" value="P-loop_NTPase"/>
</dbReference>
<dbReference type="CDD" id="cd18604">
    <property type="entry name" value="ABC_6TM_VMR1_D2_like"/>
    <property type="match status" value="1"/>
</dbReference>
<sequence length="1565" mass="170776">MLVLATSAQSSASSYPDRPSVHPVVALAPHILVGACITSTLVWLAWVHVRAGRRRRRGVSAGRVQDAQDREPLLGAQDEATDPTEPNGASEGQAPTGWELVLEALKVLVAVALVGLSSAKMLASEAGRSLRWSRVLEGGIIALSGYLTLTSAAEVLDYRVKEIVRAQQVVLSVTLTALTLIANVLPFAFIAHPPLSSVWRIGFAQATLASALCILLLLTPPRFVPRIPNARPNPAQTASPLSNLLFSFLESRMLRFYIASSGTFRRVFHLDTGVPDFKSFVPPLPDILHSSYVLERFRWLGDEPKGDFDDDKHDEPKHKPTMGTARHFAWQHKREVAIILAFATGWIAWIFVSPLSMNLLLRYVQQSESPPFGLSPYLFVVLIFVAPIASSVCFQSALYRLAQLGLRLRALLGHAVYAKLLRVKAGGGGKKSEGDGEAESEPRENGKNGQANGNSGAKGKKKGGSAGGGNEAIGRVNNLVGTDIDTITGSLPSTLQLFGCIPKLVVSIVFLYFLLGWSTFVALGAIVAFAPVSRVVAGKYGIVQGDILKATDRRITLVQELINSIRTLKMFGWEKPSTDRIFDARDTELERIKKRAKVYAGMMFLSTGIPAVVTLSTFGTYVFLQKQTLTASTAFTAMSLFGLLREAVISATFLLSAFMRAGVSLERIRDFLDNTEELDDEPRRFYRAAEQKSGSKDKPDAAIVVAAKSKFRFSRYNSSAFTLHLSNDQAQKGANSDTKSDLVFPRGKTTLVAGDVGSGKSALLLALLGELHVSSGGVEIRTEGGEKSKMSYAAQSPWLQDTSVRNNILFGEEYDEERYNETVFACALEDDLEALPEGDETRVGEKGLSMSGQIVLLDDVLSALDSNMVSHVVENCLNGPLLEGRTVVLVTHFVKLCMQRLTTCEQVIKLHDGKVVSVGPPSGSLTPGGSRMSRSPSSDSVRSSRSGSSRMHDAHIKHGSGVERDRGDSSGDGTEISWNVYRKYGRAMGSWKFWAPYAAINIVAHVFMLAQGWFIGRWVNAPDRDSHAGRYFGLYATIQLVASVSLTAMYLYLIWGGIRASRILHTRLTARIFAAPFRFWDRTPTSNAINRFSKDTEVLDTEQVENLQPVLDYAPQVLFVAVIISVVLPIFLLPAAVISGVFFCIGRLYIRNALAARKEVAAARSPLFSTLGDSTSGVTTIRAFGREKHFAERYKAQTDNYNKMQLYEEGLDRWLEERSDMVGATVSFIVGLLCLSSGLSSGVTGFLISTGLEFTSRILYVVRAVNKNELSLNSVQRIIQYSTEIETEEPHSDKLEPPAHWPDAGTIQFEHYSAKYAEDSEDVLHDLSLDIKPGEKIGIVGPSGCGKSTLSLALLRFILKSGGSIKIDGRKLSETNLDAIRSRLTLVPQDPTLFSGTLRSNLDPTGEHDDATLWNALKRSGFAKVGSNGDEDAHGLSLDTAVSSGGSNFSQGQRQLVGLARALVRSSKVVIMDEATASLDNESDELVQRVVREEFDGCTTITVAHRLESVIDFDRILVLRAGRIVEFDAPRALLDKPAGEGVFRDMVEATGAFKELYERAKGKAR</sequence>
<evidence type="ECO:0000256" key="8">
    <source>
        <dbReference type="ARBA" id="ARBA00023136"/>
    </source>
</evidence>
<dbReference type="PROSITE" id="PS50893">
    <property type="entry name" value="ABC_TRANSPORTER_2"/>
    <property type="match status" value="2"/>
</dbReference>
<dbReference type="InterPro" id="IPR003593">
    <property type="entry name" value="AAA+_ATPase"/>
</dbReference>
<evidence type="ECO:0000256" key="9">
    <source>
        <dbReference type="SAM" id="MobiDB-lite"/>
    </source>
</evidence>
<dbReference type="InterPro" id="IPR017871">
    <property type="entry name" value="ABC_transporter-like_CS"/>
</dbReference>
<feature type="transmembrane region" description="Helical" evidence="10">
    <location>
        <begin position="169"/>
        <end position="191"/>
    </location>
</feature>
<feature type="transmembrane region" description="Helical" evidence="10">
    <location>
        <begin position="197"/>
        <end position="218"/>
    </location>
</feature>
<feature type="domain" description="ABC transporter" evidence="11">
    <location>
        <begin position="1307"/>
        <end position="1546"/>
    </location>
</feature>
<feature type="domain" description="ABC transmembrane type-1" evidence="12">
    <location>
        <begin position="337"/>
        <end position="660"/>
    </location>
</feature>
<keyword evidence="4" id="KW-0677">Repeat</keyword>
<dbReference type="PROSITE" id="PS00211">
    <property type="entry name" value="ABC_TRANSPORTER_1"/>
    <property type="match status" value="1"/>
</dbReference>